<dbReference type="AlphaFoldDB" id="A0AAV0ZVC1"/>
<dbReference type="InterPro" id="IPR002182">
    <property type="entry name" value="NB-ARC"/>
</dbReference>
<reference evidence="2 3" key="1">
    <citation type="submission" date="2023-01" db="EMBL/GenBank/DDBJ databases">
        <authorList>
            <person name="Kreplak J."/>
        </authorList>
    </citation>
    <scope>NUCLEOTIDE SEQUENCE [LARGE SCALE GENOMIC DNA]</scope>
</reference>
<evidence type="ECO:0000313" key="3">
    <source>
        <dbReference type="Proteomes" id="UP001157006"/>
    </source>
</evidence>
<dbReference type="Gene3D" id="1.10.8.430">
    <property type="entry name" value="Helical domain of apoptotic protease-activating factors"/>
    <property type="match status" value="1"/>
</dbReference>
<dbReference type="Proteomes" id="UP001157006">
    <property type="component" value="Chromosome 2"/>
</dbReference>
<proteinExistence type="predicted"/>
<dbReference type="Pfam" id="PF00931">
    <property type="entry name" value="NB-ARC"/>
    <property type="match status" value="1"/>
</dbReference>
<accession>A0AAV0ZVC1</accession>
<dbReference type="PANTHER" id="PTHR11017">
    <property type="entry name" value="LEUCINE-RICH REPEAT-CONTAINING PROTEIN"/>
    <property type="match status" value="1"/>
</dbReference>
<dbReference type="PRINTS" id="PR00364">
    <property type="entry name" value="DISEASERSIST"/>
</dbReference>
<name>A0AAV0ZVC1_VICFA</name>
<dbReference type="InterPro" id="IPR044974">
    <property type="entry name" value="Disease_R_plants"/>
</dbReference>
<feature type="domain" description="NB-ARC" evidence="1">
    <location>
        <begin position="1"/>
        <end position="144"/>
    </location>
</feature>
<dbReference type="PANTHER" id="PTHR11017:SF562">
    <property type="entry name" value="ADP-RIBOSYL CYCLASE_CYCLIC ADP-RIBOSE HYDROLASE"/>
    <property type="match status" value="1"/>
</dbReference>
<keyword evidence="3" id="KW-1185">Reference proteome</keyword>
<protein>
    <recommendedName>
        <fullName evidence="1">NB-ARC domain-containing protein</fullName>
    </recommendedName>
</protein>
<dbReference type="InterPro" id="IPR042197">
    <property type="entry name" value="Apaf_helical"/>
</dbReference>
<dbReference type="SUPFAM" id="SSF52540">
    <property type="entry name" value="P-loop containing nucleoside triphosphate hydrolases"/>
    <property type="match status" value="1"/>
</dbReference>
<gene>
    <name evidence="2" type="ORF">VFH_II273120</name>
</gene>
<organism evidence="2 3">
    <name type="scientific">Vicia faba</name>
    <name type="common">Broad bean</name>
    <name type="synonym">Faba vulgaris</name>
    <dbReference type="NCBI Taxonomy" id="3906"/>
    <lineage>
        <taxon>Eukaryota</taxon>
        <taxon>Viridiplantae</taxon>
        <taxon>Streptophyta</taxon>
        <taxon>Embryophyta</taxon>
        <taxon>Tracheophyta</taxon>
        <taxon>Spermatophyta</taxon>
        <taxon>Magnoliopsida</taxon>
        <taxon>eudicotyledons</taxon>
        <taxon>Gunneridae</taxon>
        <taxon>Pentapetalae</taxon>
        <taxon>rosids</taxon>
        <taxon>fabids</taxon>
        <taxon>Fabales</taxon>
        <taxon>Fabaceae</taxon>
        <taxon>Papilionoideae</taxon>
        <taxon>50 kb inversion clade</taxon>
        <taxon>NPAAA clade</taxon>
        <taxon>Hologalegina</taxon>
        <taxon>IRL clade</taxon>
        <taxon>Fabeae</taxon>
        <taxon>Vicia</taxon>
    </lineage>
</organism>
<dbReference type="Gene3D" id="3.40.50.300">
    <property type="entry name" value="P-loop containing nucleotide triphosphate hydrolases"/>
    <property type="match status" value="1"/>
</dbReference>
<dbReference type="InterPro" id="IPR027417">
    <property type="entry name" value="P-loop_NTPase"/>
</dbReference>
<dbReference type="GO" id="GO:0043531">
    <property type="term" value="F:ADP binding"/>
    <property type="evidence" value="ECO:0007669"/>
    <property type="project" value="InterPro"/>
</dbReference>
<sequence>MSGIGKTTIAKKMFAKNFAHYDNVCFLENVSEETEKFGQMYVRNKLLSELLKREITASNVHGQHTFIKRRLSGKKSFIVLDDVDNATQLDDLCGVLDDLGHNSRLIITTRNKDILSEKVDKIYEVTLWKLKDSLKLFSLGAFRQSYPREGYERISERAVEYAGGVPLALKVLGLHFKSKKPKSWVSELNDYENKGETFPGYSKSVTAKL</sequence>
<evidence type="ECO:0000313" key="2">
    <source>
        <dbReference type="EMBL" id="CAI8601448.1"/>
    </source>
</evidence>
<dbReference type="EMBL" id="OX451737">
    <property type="protein sequence ID" value="CAI8601448.1"/>
    <property type="molecule type" value="Genomic_DNA"/>
</dbReference>
<evidence type="ECO:0000259" key="1">
    <source>
        <dbReference type="Pfam" id="PF00931"/>
    </source>
</evidence>
<dbReference type="GO" id="GO:0006952">
    <property type="term" value="P:defense response"/>
    <property type="evidence" value="ECO:0007669"/>
    <property type="project" value="InterPro"/>
</dbReference>